<dbReference type="EMBL" id="CM000765">
    <property type="protein sequence ID" value="OQU81908.1"/>
    <property type="molecule type" value="Genomic_DNA"/>
</dbReference>
<keyword evidence="4" id="KW-1185">Reference proteome</keyword>
<dbReference type="Proteomes" id="UP000000768">
    <property type="component" value="Chromosome 6"/>
</dbReference>
<sequence length="1087" mass="123108">MELSGLSFAVGLKVQQKIQSVLNLPVSNPALGRDSFFLVVSFGRCKFKLACSSVGLILQATIGGLASDFRVFQLGDRVFRFVVSAAAVGFFIRDLQVYECKLYKLFFHLWGNGEEEDAWEPATSSLKLKKSFVDVVKNIPLTGANSIPMGRRSVFDRIRWPEFSKPAPPAAAPRDGPSSTAGFDLNFCSRCLSKDHQRHRCNQPMRCRACMKLGHVAARCMIMHVHRGGQYLQSKDTMQNKDFWPNGVEANLKNLSWHDKRKSMLRDTANWFCSPTGPGPSMSQSPKSFQDLVKAWNPGWARGELPQPITVPWVLPSQSSEVAPEVEETYPQDPERWTLNFENSASLPLIATDSTPILYATEQEQRENPSEILKVPTASESSMAFQRFDPRPFIPENLQWVEVENRVPVARAVVSARPPLQNEDLAIVNIDNLPGNAIQFQAVEEVLTEFFHERRIHIREIQPSTLGQALVRFHHRIDRDSLVSLGPIPYLDVHLTFTEHNRGRNWRRAYFNTEVWLMLLEFPADYWEHSHIQNALSSFGKLLHWRNDRSRLARLILKARVLDLQSVPQFIVLSDTLSLESDSWTVQCEILQSRLLGEGPQDKDPMPIHPIPVGAPFDFFGLGQPGNGPIQNLLEDQEQQEQQEGIQNQQQFGPQVQNVDNLGWDLWPQPQQQQEQVAGQQELQVGQHGNLAEINLNLAVEDVDDPIEVILNPANQLNHDEFLELNDLINNADNEEILIHQAPEQEVVNQHQQMQGDLNFMAQEQHLMNITDLEMQHFQVNPDDLMENEVIMAEHEILNGNDPDHPIDNQNLGQPMVQPDELIEGEQIHGPLEGNHVGRVLTFGPEADPVWAERSRTAKATRLWARLFAQGNADFTHIAIPSNWTNFFTAILLSPNFYNWAKEFLSSKTVSCLGSDDGVVDFHVPEKCPKHISCATTSEEELVTSEEQRRKLQDAGSTPRKKSAKKACPIVETELRRSSRGKQVNPGFKKGTCSDRRCLFCSPNPPTLSKQTIRKLGKEIGQLDEEQLHDDALLAKRGQKKPVQLEEDQLSENTMKAKRGRKKTDQDNQDSGEESSNKFKKNNEDKN</sequence>
<dbReference type="FunCoup" id="A0A1Z5RDU5">
    <property type="interactions" value="966"/>
</dbReference>
<gene>
    <name evidence="3" type="ORF">SORBI_3006G139200</name>
</gene>
<accession>A0A1Z5RDU5</accession>
<protein>
    <recommendedName>
        <fullName evidence="2">DUF7597 domain-containing protein</fullName>
    </recommendedName>
</protein>
<dbReference type="PANTHER" id="PTHR33075:SF7">
    <property type="entry name" value="OS02G0303350 PROTEIN"/>
    <property type="match status" value="1"/>
</dbReference>
<reference evidence="3 4" key="1">
    <citation type="journal article" date="2009" name="Nature">
        <title>The Sorghum bicolor genome and the diversification of grasses.</title>
        <authorList>
            <person name="Paterson A.H."/>
            <person name="Bowers J.E."/>
            <person name="Bruggmann R."/>
            <person name="Dubchak I."/>
            <person name="Grimwood J."/>
            <person name="Gundlach H."/>
            <person name="Haberer G."/>
            <person name="Hellsten U."/>
            <person name="Mitros T."/>
            <person name="Poliakov A."/>
            <person name="Schmutz J."/>
            <person name="Spannagl M."/>
            <person name="Tang H."/>
            <person name="Wang X."/>
            <person name="Wicker T."/>
            <person name="Bharti A.K."/>
            <person name="Chapman J."/>
            <person name="Feltus F.A."/>
            <person name="Gowik U."/>
            <person name="Grigoriev I.V."/>
            <person name="Lyons E."/>
            <person name="Maher C.A."/>
            <person name="Martis M."/>
            <person name="Narechania A."/>
            <person name="Otillar R.P."/>
            <person name="Penning B.W."/>
            <person name="Salamov A.A."/>
            <person name="Wang Y."/>
            <person name="Zhang L."/>
            <person name="Carpita N.C."/>
            <person name="Freeling M."/>
            <person name="Gingle A.R."/>
            <person name="Hash C.T."/>
            <person name="Keller B."/>
            <person name="Klein P."/>
            <person name="Kresovich S."/>
            <person name="McCann M.C."/>
            <person name="Ming R."/>
            <person name="Peterson D.G."/>
            <person name="Mehboob-ur-Rahman"/>
            <person name="Ware D."/>
            <person name="Westhoff P."/>
            <person name="Mayer K.F."/>
            <person name="Messing J."/>
            <person name="Rokhsar D.S."/>
        </authorList>
    </citation>
    <scope>NUCLEOTIDE SEQUENCE [LARGE SCALE GENOMIC DNA]</scope>
    <source>
        <strain evidence="4">cv. BTx623</strain>
    </source>
</reference>
<evidence type="ECO:0000313" key="4">
    <source>
        <dbReference type="Proteomes" id="UP000000768"/>
    </source>
</evidence>
<dbReference type="PANTHER" id="PTHR33075">
    <property type="entry name" value="OS02G0499800 PROTEIN"/>
    <property type="match status" value="1"/>
</dbReference>
<feature type="compositionally biased region" description="Basic and acidic residues" evidence="1">
    <location>
        <begin position="1075"/>
        <end position="1087"/>
    </location>
</feature>
<evidence type="ECO:0000313" key="3">
    <source>
        <dbReference type="EMBL" id="OQU81908.1"/>
    </source>
</evidence>
<proteinExistence type="predicted"/>
<dbReference type="Pfam" id="PF24530">
    <property type="entry name" value="DUF7597"/>
    <property type="match status" value="1"/>
</dbReference>
<dbReference type="Gramene" id="OQU81908">
    <property type="protein sequence ID" value="OQU81908"/>
    <property type="gene ID" value="SORBI_3006G139200"/>
</dbReference>
<evidence type="ECO:0000256" key="1">
    <source>
        <dbReference type="SAM" id="MobiDB-lite"/>
    </source>
</evidence>
<name>A0A1Z5RDU5_SORBI</name>
<organism evidence="3 4">
    <name type="scientific">Sorghum bicolor</name>
    <name type="common">Sorghum</name>
    <name type="synonym">Sorghum vulgare</name>
    <dbReference type="NCBI Taxonomy" id="4558"/>
    <lineage>
        <taxon>Eukaryota</taxon>
        <taxon>Viridiplantae</taxon>
        <taxon>Streptophyta</taxon>
        <taxon>Embryophyta</taxon>
        <taxon>Tracheophyta</taxon>
        <taxon>Spermatophyta</taxon>
        <taxon>Magnoliopsida</taxon>
        <taxon>Liliopsida</taxon>
        <taxon>Poales</taxon>
        <taxon>Poaceae</taxon>
        <taxon>PACMAD clade</taxon>
        <taxon>Panicoideae</taxon>
        <taxon>Andropogonodae</taxon>
        <taxon>Andropogoneae</taxon>
        <taxon>Sorghinae</taxon>
        <taxon>Sorghum</taxon>
    </lineage>
</organism>
<reference evidence="4" key="2">
    <citation type="journal article" date="2018" name="Plant J.">
        <title>The Sorghum bicolor reference genome: improved assembly, gene annotations, a transcriptome atlas, and signatures of genome organization.</title>
        <authorList>
            <person name="McCormick R.F."/>
            <person name="Truong S.K."/>
            <person name="Sreedasyam A."/>
            <person name="Jenkins J."/>
            <person name="Shu S."/>
            <person name="Sims D."/>
            <person name="Kennedy M."/>
            <person name="Amirebrahimi M."/>
            <person name="Weers B.D."/>
            <person name="McKinley B."/>
            <person name="Mattison A."/>
            <person name="Morishige D.T."/>
            <person name="Grimwood J."/>
            <person name="Schmutz J."/>
            <person name="Mullet J.E."/>
        </authorList>
    </citation>
    <scope>NUCLEOTIDE SEQUENCE [LARGE SCALE GENOMIC DNA]</scope>
    <source>
        <strain evidence="4">cv. BTx623</strain>
    </source>
</reference>
<feature type="domain" description="DUF7597" evidence="2">
    <location>
        <begin position="389"/>
        <end position="509"/>
    </location>
</feature>
<dbReference type="InParanoid" id="A0A1Z5RDU5"/>
<feature type="region of interest" description="Disordered" evidence="1">
    <location>
        <begin position="939"/>
        <end position="969"/>
    </location>
</feature>
<feature type="region of interest" description="Disordered" evidence="1">
    <location>
        <begin position="1036"/>
        <end position="1087"/>
    </location>
</feature>
<dbReference type="InterPro" id="IPR056018">
    <property type="entry name" value="DUF7597"/>
</dbReference>
<evidence type="ECO:0000259" key="2">
    <source>
        <dbReference type="Pfam" id="PF24530"/>
    </source>
</evidence>
<dbReference type="AlphaFoldDB" id="A0A1Z5RDU5"/>
<dbReference type="STRING" id="4558.A0A1Z5RDU5"/>